<evidence type="ECO:0008006" key="3">
    <source>
        <dbReference type="Google" id="ProtNLM"/>
    </source>
</evidence>
<sequence length="196" mass="21661">MTVKSAKKVVGEKVVEPKSVVVIPKSREEASGFVRQVGDAQRELKRIAADSQGRIAAIEEKAGKEAQPHKEKLQGLVDGLFLFFAANRNELTEGGKRKSVDLATGVIGEHTNPHKAVLTEKMEIVLTNLHALKLEQFIRSTEEINREAMLESEESRTLAATVKGVKVVQVVEFRVKPTDTLEEIVADEAQLKRRIA</sequence>
<name>A0A2M7RG87_9BACT</name>
<evidence type="ECO:0000313" key="1">
    <source>
        <dbReference type="EMBL" id="PIY95582.1"/>
    </source>
</evidence>
<gene>
    <name evidence="1" type="ORF">COY65_02885</name>
</gene>
<dbReference type="Pfam" id="PF07352">
    <property type="entry name" value="Phage_Mu_Gam"/>
    <property type="match status" value="1"/>
</dbReference>
<proteinExistence type="predicted"/>
<accession>A0A2M7RG87</accession>
<dbReference type="GO" id="GO:0003690">
    <property type="term" value="F:double-stranded DNA binding"/>
    <property type="evidence" value="ECO:0007669"/>
    <property type="project" value="InterPro"/>
</dbReference>
<protein>
    <recommendedName>
        <fullName evidence="3">Host-nuclease inhibitor protein Gam</fullName>
    </recommendedName>
</protein>
<dbReference type="GO" id="GO:0042262">
    <property type="term" value="P:DNA protection"/>
    <property type="evidence" value="ECO:0007669"/>
    <property type="project" value="InterPro"/>
</dbReference>
<dbReference type="EMBL" id="PFME01000040">
    <property type="protein sequence ID" value="PIY95582.1"/>
    <property type="molecule type" value="Genomic_DNA"/>
</dbReference>
<organism evidence="1 2">
    <name type="scientific">Candidatus Jorgensenbacteria bacterium CG_4_10_14_0_8_um_filter_39_13</name>
    <dbReference type="NCBI Taxonomy" id="1974589"/>
    <lineage>
        <taxon>Bacteria</taxon>
        <taxon>Candidatus Joergenseniibacteriota</taxon>
    </lineage>
</organism>
<dbReference type="InterPro" id="IPR009951">
    <property type="entry name" value="Host-nuc_inhib_Gam"/>
</dbReference>
<dbReference type="AlphaFoldDB" id="A0A2M7RG87"/>
<dbReference type="Proteomes" id="UP000230238">
    <property type="component" value="Unassembled WGS sequence"/>
</dbReference>
<reference evidence="2" key="1">
    <citation type="submission" date="2017-09" db="EMBL/GenBank/DDBJ databases">
        <title>Depth-based differentiation of microbial function through sediment-hosted aquifers and enrichment of novel symbionts in the deep terrestrial subsurface.</title>
        <authorList>
            <person name="Probst A.J."/>
            <person name="Ladd B."/>
            <person name="Jarett J.K."/>
            <person name="Geller-Mcgrath D.E."/>
            <person name="Sieber C.M.K."/>
            <person name="Emerson J.B."/>
            <person name="Anantharaman K."/>
            <person name="Thomas B.C."/>
            <person name="Malmstrom R."/>
            <person name="Stieglmeier M."/>
            <person name="Klingl A."/>
            <person name="Woyke T."/>
            <person name="Ryan C.M."/>
            <person name="Banfield J.F."/>
        </authorList>
    </citation>
    <scope>NUCLEOTIDE SEQUENCE [LARGE SCALE GENOMIC DNA]</scope>
</reference>
<evidence type="ECO:0000313" key="2">
    <source>
        <dbReference type="Proteomes" id="UP000230238"/>
    </source>
</evidence>
<dbReference type="SUPFAM" id="SSF161266">
    <property type="entry name" value="Gam-like"/>
    <property type="match status" value="1"/>
</dbReference>
<dbReference type="Gene3D" id="1.20.5.170">
    <property type="match status" value="1"/>
</dbReference>
<comment type="caution">
    <text evidence="1">The sequence shown here is derived from an EMBL/GenBank/DDBJ whole genome shotgun (WGS) entry which is preliminary data.</text>
</comment>